<evidence type="ECO:0000256" key="1">
    <source>
        <dbReference type="SAM" id="SignalP"/>
    </source>
</evidence>
<dbReference type="Proteomes" id="UP000270025">
    <property type="component" value="Chromosome"/>
</dbReference>
<dbReference type="AlphaFoldDB" id="A0A3S4MT48"/>
<feature type="chain" id="PRO_5039091176" description="Lipoprotein" evidence="1">
    <location>
        <begin position="21"/>
        <end position="61"/>
    </location>
</feature>
<keyword evidence="3" id="KW-1185">Reference proteome</keyword>
<accession>A0A3S4MT48</accession>
<dbReference type="GeneID" id="93922442"/>
<organism evidence="2 3">
    <name type="scientific">Streptococcus viridans</name>
    <dbReference type="NCBI Taxonomy" id="78535"/>
    <lineage>
        <taxon>Bacteria</taxon>
        <taxon>Bacillati</taxon>
        <taxon>Bacillota</taxon>
        <taxon>Bacilli</taxon>
        <taxon>Lactobacillales</taxon>
        <taxon>Streptococcaceae</taxon>
        <taxon>Streptococcus</taxon>
    </lineage>
</organism>
<gene>
    <name evidence="2" type="ORF">NCTC3166_01652</name>
</gene>
<proteinExistence type="predicted"/>
<feature type="signal peptide" evidence="1">
    <location>
        <begin position="1"/>
        <end position="20"/>
    </location>
</feature>
<evidence type="ECO:0000313" key="2">
    <source>
        <dbReference type="EMBL" id="VED67819.1"/>
    </source>
</evidence>
<sequence length="61" mass="7138">MKKKLMIVAIASIIALSVWSLVHNDFNFEVTFNDSQTNFIEHSYEHEAYGIVFDLLENKLY</sequence>
<evidence type="ECO:0000313" key="3">
    <source>
        <dbReference type="Proteomes" id="UP000270025"/>
    </source>
</evidence>
<name>A0A3S4MT48_9STRE</name>
<evidence type="ECO:0008006" key="4">
    <source>
        <dbReference type="Google" id="ProtNLM"/>
    </source>
</evidence>
<dbReference type="EMBL" id="LR134266">
    <property type="protein sequence ID" value="VED67819.1"/>
    <property type="molecule type" value="Genomic_DNA"/>
</dbReference>
<protein>
    <recommendedName>
        <fullName evidence="4">Lipoprotein</fullName>
    </recommendedName>
</protein>
<dbReference type="RefSeq" id="WP_006595653.1">
    <property type="nucleotide sequence ID" value="NZ_LR134266.1"/>
</dbReference>
<reference evidence="2 3" key="1">
    <citation type="submission" date="2018-12" db="EMBL/GenBank/DDBJ databases">
        <authorList>
            <consortium name="Pathogen Informatics"/>
        </authorList>
    </citation>
    <scope>NUCLEOTIDE SEQUENCE [LARGE SCALE GENOMIC DNA]</scope>
    <source>
        <strain evidence="2 3">NCTC3166</strain>
    </source>
</reference>
<keyword evidence="1" id="KW-0732">Signal</keyword>
<dbReference type="KEGG" id="svf:NCTC3166_01652"/>